<comment type="caution">
    <text evidence="1">The sequence shown here is derived from an EMBL/GenBank/DDBJ whole genome shotgun (WGS) entry which is preliminary data.</text>
</comment>
<accession>A0ABV2RLW5</accession>
<organism evidence="1 2">
    <name type="scientific">Bradyrhizobium japonicum</name>
    <dbReference type="NCBI Taxonomy" id="375"/>
    <lineage>
        <taxon>Bacteria</taxon>
        <taxon>Pseudomonadati</taxon>
        <taxon>Pseudomonadota</taxon>
        <taxon>Alphaproteobacteria</taxon>
        <taxon>Hyphomicrobiales</taxon>
        <taxon>Nitrobacteraceae</taxon>
        <taxon>Bradyrhizobium</taxon>
    </lineage>
</organism>
<name>A0ABV2RLW5_BRAJP</name>
<sequence length="191" mass="21486">MSLHRVSLVIREAVAGVMRVEHPHHRVALDLRKDGGGSDAGGFGVAFDDRLLRDVNFLQLLRVDQQMLRRLTQSLDRTLHRLDARPIDVDRVNLFDLDERDTPTLGLFLDLLREFFASRGVKPFRVINSDYPRAGFKNHGGSGDRPGERAHAGLVHACHRTMAAFPERRLEAKHFAKALSFGPVFEASSID</sequence>
<keyword evidence="2" id="KW-1185">Reference proteome</keyword>
<dbReference type="Proteomes" id="UP001549291">
    <property type="component" value="Unassembled WGS sequence"/>
</dbReference>
<reference evidence="1 2" key="1">
    <citation type="submission" date="2024-06" db="EMBL/GenBank/DDBJ databases">
        <title>Genomic Encyclopedia of Type Strains, Phase V (KMG-V): Genome sequencing to study the core and pangenomes of soil and plant-associated prokaryotes.</title>
        <authorList>
            <person name="Whitman W."/>
        </authorList>
    </citation>
    <scope>NUCLEOTIDE SEQUENCE [LARGE SCALE GENOMIC DNA]</scope>
    <source>
        <strain evidence="1 2">USDA 160</strain>
    </source>
</reference>
<dbReference type="EMBL" id="JBEPTQ010000002">
    <property type="protein sequence ID" value="MET4717252.1"/>
    <property type="molecule type" value="Genomic_DNA"/>
</dbReference>
<evidence type="ECO:0000313" key="2">
    <source>
        <dbReference type="Proteomes" id="UP001549291"/>
    </source>
</evidence>
<gene>
    <name evidence="1" type="ORF">ABIF63_001358</name>
</gene>
<proteinExistence type="predicted"/>
<evidence type="ECO:0000313" key="1">
    <source>
        <dbReference type="EMBL" id="MET4717252.1"/>
    </source>
</evidence>
<protein>
    <submittedName>
        <fullName evidence="1">Uncharacterized protein</fullName>
    </submittedName>
</protein>